<dbReference type="STRING" id="71999.KPaMU14_05590"/>
<dbReference type="AlphaFoldDB" id="M2XZ32"/>
<dbReference type="EMBL" id="ANHZ02000001">
    <property type="protein sequence ID" value="EME37953.1"/>
    <property type="molecule type" value="Genomic_DNA"/>
</dbReference>
<dbReference type="InterPro" id="IPR000073">
    <property type="entry name" value="AB_hydrolase_1"/>
</dbReference>
<dbReference type="Proteomes" id="UP000009877">
    <property type="component" value="Unassembled WGS sequence"/>
</dbReference>
<accession>M2XZ32</accession>
<dbReference type="PANTHER" id="PTHR43194:SF2">
    <property type="entry name" value="PEROXISOMAL MEMBRANE PROTEIN LPX1"/>
    <property type="match status" value="1"/>
</dbReference>
<dbReference type="SUPFAM" id="SSF53474">
    <property type="entry name" value="alpha/beta-Hydrolases"/>
    <property type="match status" value="1"/>
</dbReference>
<sequence length="264" mass="29369">MAQQDIILIHGTWGSGEGWGPFADELRGLGLRVHTPTLRHHGTPQTHDVWDLAQKVRALSLTDYVDDLQREVEQMETAPIILGHSLGGLLAQLLAARVPNAGVVLLSPAPSRGMFALYPSMLRLWGPHAFTWLLSRPMWPVSLETFDRRIANVHDRQDNAQRHRAHCAESGRAYREMSLWFLDRARASAVDPADIQSPVLVVGGTEDRCVAPGIAKATARRLGDGAQLRMMRGADHEMASGEHMPETVRLIEQWAREHRLVPSS</sequence>
<gene>
    <name evidence="2" type="ORF">C884_00148</name>
</gene>
<dbReference type="RefSeq" id="WP_006213296.1">
    <property type="nucleotide sequence ID" value="NZ_ANHZ02000001.1"/>
</dbReference>
<feature type="domain" description="AB hydrolase-1" evidence="1">
    <location>
        <begin position="6"/>
        <end position="246"/>
    </location>
</feature>
<dbReference type="Pfam" id="PF12697">
    <property type="entry name" value="Abhydrolase_6"/>
    <property type="match status" value="1"/>
</dbReference>
<evidence type="ECO:0000259" key="1">
    <source>
        <dbReference type="Pfam" id="PF12697"/>
    </source>
</evidence>
<name>M2XZ32_9MICC</name>
<keyword evidence="3" id="KW-1185">Reference proteome</keyword>
<protein>
    <submittedName>
        <fullName evidence="2">Arylesterase-related protein</fullName>
    </submittedName>
</protein>
<reference evidence="2 3" key="1">
    <citation type="journal article" date="2014" name="Genome Announc.">
        <title>Draft Genome Sequence of Kocuria palustris PEL.</title>
        <authorList>
            <person name="Sharma G."/>
            <person name="Khatri I."/>
            <person name="Subramanian S."/>
        </authorList>
    </citation>
    <scope>NUCLEOTIDE SEQUENCE [LARGE SCALE GENOMIC DNA]</scope>
    <source>
        <strain evidence="2 3">PEL</strain>
    </source>
</reference>
<dbReference type="InterPro" id="IPR029058">
    <property type="entry name" value="AB_hydrolase_fold"/>
</dbReference>
<comment type="caution">
    <text evidence="2">The sequence shown here is derived from an EMBL/GenBank/DDBJ whole genome shotgun (WGS) entry which is preliminary data.</text>
</comment>
<organism evidence="2 3">
    <name type="scientific">Kocuria palustris PEL</name>
    <dbReference type="NCBI Taxonomy" id="1236550"/>
    <lineage>
        <taxon>Bacteria</taxon>
        <taxon>Bacillati</taxon>
        <taxon>Actinomycetota</taxon>
        <taxon>Actinomycetes</taxon>
        <taxon>Micrococcales</taxon>
        <taxon>Micrococcaceae</taxon>
        <taxon>Kocuria</taxon>
    </lineage>
</organism>
<evidence type="ECO:0000313" key="2">
    <source>
        <dbReference type="EMBL" id="EME37953.1"/>
    </source>
</evidence>
<proteinExistence type="predicted"/>
<dbReference type="PANTHER" id="PTHR43194">
    <property type="entry name" value="HYDROLASE ALPHA/BETA FOLD FAMILY"/>
    <property type="match status" value="1"/>
</dbReference>
<evidence type="ECO:0000313" key="3">
    <source>
        <dbReference type="Proteomes" id="UP000009877"/>
    </source>
</evidence>
<dbReference type="InterPro" id="IPR050228">
    <property type="entry name" value="Carboxylesterase_BioH"/>
</dbReference>
<dbReference type="Gene3D" id="3.40.50.1820">
    <property type="entry name" value="alpha/beta hydrolase"/>
    <property type="match status" value="1"/>
</dbReference>
<dbReference type="GO" id="GO:0003824">
    <property type="term" value="F:catalytic activity"/>
    <property type="evidence" value="ECO:0007669"/>
    <property type="project" value="UniProtKB-ARBA"/>
</dbReference>